<dbReference type="SUPFAM" id="SSF46785">
    <property type="entry name" value="Winged helix' DNA-binding domain"/>
    <property type="match status" value="1"/>
</dbReference>
<dbReference type="InterPro" id="IPR036390">
    <property type="entry name" value="WH_DNA-bd_sf"/>
</dbReference>
<dbReference type="InterPro" id="IPR049874">
    <property type="entry name" value="ROK_cs"/>
</dbReference>
<keyword evidence="2" id="KW-0808">Transferase</keyword>
<dbReference type="AlphaFoldDB" id="A0A2S9IUT1"/>
<dbReference type="PANTHER" id="PTHR18964:SF173">
    <property type="entry name" value="GLUCOKINASE"/>
    <property type="match status" value="1"/>
</dbReference>
<comment type="caution">
    <text evidence="2">The sequence shown here is derived from an EMBL/GenBank/DDBJ whole genome shotgun (WGS) entry which is preliminary data.</text>
</comment>
<evidence type="ECO:0000313" key="2">
    <source>
        <dbReference type="EMBL" id="PRD44289.1"/>
    </source>
</evidence>
<dbReference type="InterPro" id="IPR000600">
    <property type="entry name" value="ROK"/>
</dbReference>
<keyword evidence="2" id="KW-0418">Kinase</keyword>
<reference evidence="2 3" key="1">
    <citation type="submission" date="2018-02" db="EMBL/GenBank/DDBJ databases">
        <title>The draft genome of Phyllobacterium sp. 1N-3.</title>
        <authorList>
            <person name="Liu L."/>
            <person name="Li L."/>
            <person name="Zhang X."/>
            <person name="Wang T."/>
            <person name="Liang L."/>
        </authorList>
    </citation>
    <scope>NUCLEOTIDE SEQUENCE [LARGE SCALE GENOMIC DNA]</scope>
    <source>
        <strain evidence="2 3">1N-3</strain>
    </source>
</reference>
<evidence type="ECO:0000313" key="3">
    <source>
        <dbReference type="Proteomes" id="UP000239434"/>
    </source>
</evidence>
<accession>A0A2S9IUT1</accession>
<protein>
    <submittedName>
        <fullName evidence="2">Sugar kinase</fullName>
    </submittedName>
</protein>
<dbReference type="Pfam" id="PF00480">
    <property type="entry name" value="ROK"/>
    <property type="match status" value="1"/>
</dbReference>
<dbReference type="RefSeq" id="WP_105741175.1">
    <property type="nucleotide sequence ID" value="NZ_PVBR01000004.1"/>
</dbReference>
<gene>
    <name evidence="2" type="ORF">C5748_06770</name>
</gene>
<dbReference type="SUPFAM" id="SSF53067">
    <property type="entry name" value="Actin-like ATPase domain"/>
    <property type="match status" value="1"/>
</dbReference>
<dbReference type="EMBL" id="PVBR01000004">
    <property type="protein sequence ID" value="PRD44289.1"/>
    <property type="molecule type" value="Genomic_DNA"/>
</dbReference>
<dbReference type="Gene3D" id="1.10.10.10">
    <property type="entry name" value="Winged helix-like DNA-binding domain superfamily/Winged helix DNA-binding domain"/>
    <property type="match status" value="1"/>
</dbReference>
<sequence>MAGAIARSDDVRRQNRRLVLTAVRRRGALSRTDLTGMTGLSASTVSAIVAALVSEGVLLENRDSDGSTVRRGRPQVSLMPNPDIAKVGVVNLSLNSITVALVDYAGGTIAEQIADLPTWPATGRDLLAEISAMLRQQVQSGAGSGGKLMHISMSVQGVTDAAGEKMLWAPIIRERNIGFGPALTRAFGVPVALANDCTMLAEALRWTDPDHYSGDFAAILLSYGIGMGLYLKGKPFSGSHSSAAEFGHMAHIPYGALCRCGRRGCIEAYAGDYAIWRNAMGMPDTAPPAFSIDAKVFTELAEQARETAGIEREAFHTAGRAIGFGLNNLFSLIDPVPIALVGPGARVFDLIEPEIRNAISGSAGWDGAQELAIRCYPEEHPLILQGCAMTSLLHLDADVFSGGEARGFSQTSAA</sequence>
<comment type="similarity">
    <text evidence="1">Belongs to the ROK (NagC/XylR) family.</text>
</comment>
<keyword evidence="3" id="KW-1185">Reference proteome</keyword>
<dbReference type="InterPro" id="IPR036388">
    <property type="entry name" value="WH-like_DNA-bd_sf"/>
</dbReference>
<evidence type="ECO:0000256" key="1">
    <source>
        <dbReference type="ARBA" id="ARBA00006479"/>
    </source>
</evidence>
<dbReference type="Gene3D" id="3.30.420.40">
    <property type="match status" value="2"/>
</dbReference>
<dbReference type="PROSITE" id="PS01125">
    <property type="entry name" value="ROK"/>
    <property type="match status" value="1"/>
</dbReference>
<dbReference type="Pfam" id="PF13412">
    <property type="entry name" value="HTH_24"/>
    <property type="match status" value="1"/>
</dbReference>
<dbReference type="PANTHER" id="PTHR18964">
    <property type="entry name" value="ROK (REPRESSOR, ORF, KINASE) FAMILY"/>
    <property type="match status" value="1"/>
</dbReference>
<organism evidence="2 3">
    <name type="scientific">Phyllobacterium phragmitis</name>
    <dbReference type="NCBI Taxonomy" id="2670329"/>
    <lineage>
        <taxon>Bacteria</taxon>
        <taxon>Pseudomonadati</taxon>
        <taxon>Pseudomonadota</taxon>
        <taxon>Alphaproteobacteria</taxon>
        <taxon>Hyphomicrobiales</taxon>
        <taxon>Phyllobacteriaceae</taxon>
        <taxon>Phyllobacterium</taxon>
    </lineage>
</organism>
<dbReference type="GO" id="GO:0016301">
    <property type="term" value="F:kinase activity"/>
    <property type="evidence" value="ECO:0007669"/>
    <property type="project" value="UniProtKB-KW"/>
</dbReference>
<name>A0A2S9IUT1_9HYPH</name>
<proteinExistence type="inferred from homology"/>
<dbReference type="InterPro" id="IPR043129">
    <property type="entry name" value="ATPase_NBD"/>
</dbReference>
<dbReference type="Proteomes" id="UP000239434">
    <property type="component" value="Unassembled WGS sequence"/>
</dbReference>